<dbReference type="GO" id="GO:0005739">
    <property type="term" value="C:mitochondrion"/>
    <property type="evidence" value="ECO:0007669"/>
    <property type="project" value="TreeGrafter"/>
</dbReference>
<dbReference type="PANTHER" id="PTHR42737:SF2">
    <property type="entry name" value="GLUTATHIONE REDUCTASE"/>
    <property type="match status" value="1"/>
</dbReference>
<evidence type="ECO:0000256" key="4">
    <source>
        <dbReference type="ARBA" id="ARBA00023157"/>
    </source>
</evidence>
<dbReference type="GO" id="GO:0005829">
    <property type="term" value="C:cytosol"/>
    <property type="evidence" value="ECO:0007669"/>
    <property type="project" value="TreeGrafter"/>
</dbReference>
<keyword evidence="5" id="KW-0676">Redox-active center</keyword>
<dbReference type="RefSeq" id="XP_008470638.1">
    <property type="nucleotide sequence ID" value="XM_008472416.1"/>
</dbReference>
<evidence type="ECO:0000313" key="8">
    <source>
        <dbReference type="RefSeq" id="XP_008470638.1"/>
    </source>
</evidence>
<reference evidence="8" key="1">
    <citation type="submission" date="2025-08" db="UniProtKB">
        <authorList>
            <consortium name="RefSeq"/>
        </authorList>
    </citation>
    <scope>IDENTIFICATION</scope>
</reference>
<evidence type="ECO:0000313" key="7">
    <source>
        <dbReference type="Proteomes" id="UP000079169"/>
    </source>
</evidence>
<dbReference type="PANTHER" id="PTHR42737">
    <property type="entry name" value="GLUTATHIONE REDUCTASE"/>
    <property type="match status" value="1"/>
</dbReference>
<dbReference type="SUPFAM" id="SSF51905">
    <property type="entry name" value="FAD/NAD(P)-binding domain"/>
    <property type="match status" value="1"/>
</dbReference>
<dbReference type="InterPro" id="IPR036188">
    <property type="entry name" value="FAD/NAD-bd_sf"/>
</dbReference>
<evidence type="ECO:0000256" key="2">
    <source>
        <dbReference type="ARBA" id="ARBA00007532"/>
    </source>
</evidence>
<dbReference type="GeneID" id="103507899"/>
<dbReference type="Gene3D" id="3.50.50.60">
    <property type="entry name" value="FAD/NAD(P)-binding domain"/>
    <property type="match status" value="1"/>
</dbReference>
<evidence type="ECO:0000259" key="6">
    <source>
        <dbReference type="Pfam" id="PF07992"/>
    </source>
</evidence>
<dbReference type="KEGG" id="dci:103507899"/>
<protein>
    <submittedName>
        <fullName evidence="8">Thioredoxin reductase 2, mitochondrial-like</fullName>
    </submittedName>
</protein>
<dbReference type="AlphaFoldDB" id="A0A1S3CYU7"/>
<dbReference type="Pfam" id="PF07992">
    <property type="entry name" value="Pyr_redox_2"/>
    <property type="match status" value="1"/>
</dbReference>
<dbReference type="GO" id="GO:0034599">
    <property type="term" value="P:cellular response to oxidative stress"/>
    <property type="evidence" value="ECO:0007669"/>
    <property type="project" value="TreeGrafter"/>
</dbReference>
<accession>A0A1S3CYU7</accession>
<keyword evidence="3" id="KW-0560">Oxidoreductase</keyword>
<dbReference type="GO" id="GO:0006749">
    <property type="term" value="P:glutathione metabolic process"/>
    <property type="evidence" value="ECO:0007669"/>
    <property type="project" value="TreeGrafter"/>
</dbReference>
<sequence length="309" mass="34869">MSARRDNSIRGIGAASKLNMELLPKYFMHKELFINTKFHKSNKNPNKWQDLIDILQEKIANLTKENLQRVKDNHGIRYYNGKATILDSHTVRVTKYSGLSQIITAKKLIIATGTEIVEENIKGADKCGITAEQLFQLRDSPQKTLIIGDKMKCLELGGIMKALRVNCTLLPTGICGDVLDEEIIDQLTDLVRNMGVKILPDYKVSMITMDHPFSRDDSILVNGVTNIGEKYSDRFHTVVYANIRRGRTNMLGLDNVGLNVHKRSYKILAKENGETDNPSVFVTGSVLHSPHTCFENSTGKYYTQIYVFT</sequence>
<dbReference type="GO" id="GO:0045454">
    <property type="term" value="P:cell redox homeostasis"/>
    <property type="evidence" value="ECO:0007669"/>
    <property type="project" value="InterPro"/>
</dbReference>
<dbReference type="STRING" id="121845.A0A1S3CYU7"/>
<organism evidence="7 8">
    <name type="scientific">Diaphorina citri</name>
    <name type="common">Asian citrus psyllid</name>
    <dbReference type="NCBI Taxonomy" id="121845"/>
    <lineage>
        <taxon>Eukaryota</taxon>
        <taxon>Metazoa</taxon>
        <taxon>Ecdysozoa</taxon>
        <taxon>Arthropoda</taxon>
        <taxon>Hexapoda</taxon>
        <taxon>Insecta</taxon>
        <taxon>Pterygota</taxon>
        <taxon>Neoptera</taxon>
        <taxon>Paraneoptera</taxon>
        <taxon>Hemiptera</taxon>
        <taxon>Sternorrhyncha</taxon>
        <taxon>Psylloidea</taxon>
        <taxon>Psyllidae</taxon>
        <taxon>Diaphorininae</taxon>
        <taxon>Diaphorina</taxon>
    </lineage>
</organism>
<dbReference type="Proteomes" id="UP000079169">
    <property type="component" value="Unplaced"/>
</dbReference>
<dbReference type="InterPro" id="IPR023753">
    <property type="entry name" value="FAD/NAD-binding_dom"/>
</dbReference>
<name>A0A1S3CYU7_DIACI</name>
<keyword evidence="7" id="KW-1185">Reference proteome</keyword>
<dbReference type="PRINTS" id="PR00368">
    <property type="entry name" value="FADPNR"/>
</dbReference>
<proteinExistence type="inferred from homology"/>
<gene>
    <name evidence="8" type="primary">LOC103507899</name>
</gene>
<evidence type="ECO:0000256" key="3">
    <source>
        <dbReference type="ARBA" id="ARBA00023002"/>
    </source>
</evidence>
<dbReference type="GO" id="GO:0050660">
    <property type="term" value="F:flavin adenine dinucleotide binding"/>
    <property type="evidence" value="ECO:0007669"/>
    <property type="project" value="InterPro"/>
</dbReference>
<dbReference type="GO" id="GO:0004362">
    <property type="term" value="F:glutathione-disulfide reductase (NADPH) activity"/>
    <property type="evidence" value="ECO:0007669"/>
    <property type="project" value="TreeGrafter"/>
</dbReference>
<keyword evidence="4" id="KW-1015">Disulfide bond</keyword>
<comment type="cofactor">
    <cofactor evidence="1">
        <name>FAD</name>
        <dbReference type="ChEBI" id="CHEBI:57692"/>
    </cofactor>
</comment>
<dbReference type="InterPro" id="IPR046952">
    <property type="entry name" value="GSHR/TRXR-like"/>
</dbReference>
<dbReference type="PaxDb" id="121845-A0A1S3CYU7"/>
<feature type="domain" description="FAD/NAD(P)-binding" evidence="6">
    <location>
        <begin position="39"/>
        <end position="291"/>
    </location>
</feature>
<comment type="similarity">
    <text evidence="2">Belongs to the class-I pyridine nucleotide-disulfide oxidoreductase family.</text>
</comment>
<evidence type="ECO:0000256" key="5">
    <source>
        <dbReference type="ARBA" id="ARBA00023284"/>
    </source>
</evidence>
<evidence type="ECO:0000256" key="1">
    <source>
        <dbReference type="ARBA" id="ARBA00001974"/>
    </source>
</evidence>